<evidence type="ECO:0000259" key="1">
    <source>
        <dbReference type="Pfam" id="PF26345"/>
    </source>
</evidence>
<dbReference type="Proteomes" id="UP001300012">
    <property type="component" value="Unassembled WGS sequence"/>
</dbReference>
<organism evidence="2 3">
    <name type="scientific">Paenibacillus radicis</name>
    <name type="common">ex Xue et al. 2023</name>
    <dbReference type="NCBI Taxonomy" id="2972489"/>
    <lineage>
        <taxon>Bacteria</taxon>
        <taxon>Bacillati</taxon>
        <taxon>Bacillota</taxon>
        <taxon>Bacilli</taxon>
        <taxon>Bacillales</taxon>
        <taxon>Paenibacillaceae</taxon>
        <taxon>Paenibacillus</taxon>
    </lineage>
</organism>
<dbReference type="EMBL" id="JANQBD010000017">
    <property type="protein sequence ID" value="MCR8633926.1"/>
    <property type="molecule type" value="Genomic_DNA"/>
</dbReference>
<evidence type="ECO:0000313" key="2">
    <source>
        <dbReference type="EMBL" id="MCR8633926.1"/>
    </source>
</evidence>
<comment type="caution">
    <text evidence="2">The sequence shown here is derived from an EMBL/GenBank/DDBJ whole genome shotgun (WGS) entry which is preliminary data.</text>
</comment>
<proteinExistence type="predicted"/>
<gene>
    <name evidence="2" type="ORF">NV381_22315</name>
</gene>
<feature type="domain" description="ScoMcrA-like N-terminal head" evidence="1">
    <location>
        <begin position="5"/>
        <end position="81"/>
    </location>
</feature>
<reference evidence="2 3" key="1">
    <citation type="submission" date="2022-08" db="EMBL/GenBank/DDBJ databases">
        <title>Paenibacillus endoradicis sp. nov., Paenibacillus radicibacter sp. nov and Paenibacillus pararadicis sp. nov., three cold-adapted plant growth-promoting bacteria isolated from root of Larix gmelinii in Great Khingan.</title>
        <authorList>
            <person name="Xue H."/>
        </authorList>
    </citation>
    <scope>NUCLEOTIDE SEQUENCE [LARGE SCALE GENOMIC DNA]</scope>
    <source>
        <strain evidence="2 3">N5-1-1-5</strain>
    </source>
</reference>
<accession>A0ABT1YL58</accession>
<keyword evidence="3" id="KW-1185">Reference proteome</keyword>
<name>A0ABT1YL58_9BACL</name>
<dbReference type="Pfam" id="PF26345">
    <property type="entry name" value="ScoMcrA_N"/>
    <property type="match status" value="1"/>
</dbReference>
<dbReference type="RefSeq" id="WP_258215496.1">
    <property type="nucleotide sequence ID" value="NZ_JANQBD010000017.1"/>
</dbReference>
<protein>
    <recommendedName>
        <fullName evidence="1">ScoMcrA-like N-terminal head domain-containing protein</fullName>
    </recommendedName>
</protein>
<dbReference type="InterPro" id="IPR058807">
    <property type="entry name" value="ScoMcrA_N"/>
</dbReference>
<evidence type="ECO:0000313" key="3">
    <source>
        <dbReference type="Proteomes" id="UP001300012"/>
    </source>
</evidence>
<sequence length="250" mass="28996">MIPPNITSEHIINAIEQIRKKGVPERREPTKYALVFKEKHYPPKYTISLANYFANGEELHPNKFNGGDESNKFLRKLGFIVIDEISEISPIEKSLIEQFHKDVISAYKKAKSECGYNASIFIQIVTRDGALKVAKDFIHKKQATTGFEKLYFAGRLDLTIEAHVLLPKYKSMFTLEERKTAFERLKEYKFEVLGVVFEDSIDLHTIQDDILADNIENEHELRPEGAVKTYYGKRYERDAKIDKEQLIYMA</sequence>